<dbReference type="EMBL" id="MWML01000010">
    <property type="protein sequence ID" value="TCG09512.1"/>
    <property type="molecule type" value="Genomic_DNA"/>
</dbReference>
<evidence type="ECO:0000313" key="2">
    <source>
        <dbReference type="EMBL" id="TCG09512.1"/>
    </source>
</evidence>
<feature type="transmembrane region" description="Helical" evidence="1">
    <location>
        <begin position="43"/>
        <end position="63"/>
    </location>
</feature>
<gene>
    <name evidence="2" type="ORF">BZM27_04725</name>
</gene>
<accession>A0A4R0XJI0</accession>
<protein>
    <submittedName>
        <fullName evidence="2">Uncharacterized protein</fullName>
    </submittedName>
</protein>
<evidence type="ECO:0000313" key="3">
    <source>
        <dbReference type="Proteomes" id="UP000294200"/>
    </source>
</evidence>
<sequence>MSGLAHLILLVRDASLARAAIKMGMHLAGATDPLDPEDIETFGLFVLFFAYCVAVATLLWIALRLSRRRMNGRRP</sequence>
<proteinExistence type="predicted"/>
<dbReference type="Proteomes" id="UP000294200">
    <property type="component" value="Unassembled WGS sequence"/>
</dbReference>
<keyword evidence="1" id="KW-0812">Transmembrane</keyword>
<dbReference type="AlphaFoldDB" id="A0A4R0XJI0"/>
<keyword evidence="3" id="KW-1185">Reference proteome</keyword>
<keyword evidence="1" id="KW-0472">Membrane</keyword>
<comment type="caution">
    <text evidence="2">The sequence shown here is derived from an EMBL/GenBank/DDBJ whole genome shotgun (WGS) entry which is preliminary data.</text>
</comment>
<evidence type="ECO:0000256" key="1">
    <source>
        <dbReference type="SAM" id="Phobius"/>
    </source>
</evidence>
<organism evidence="2 3">
    <name type="scientific">Paraburkholderia steynii</name>
    <dbReference type="NCBI Taxonomy" id="1245441"/>
    <lineage>
        <taxon>Bacteria</taxon>
        <taxon>Pseudomonadati</taxon>
        <taxon>Pseudomonadota</taxon>
        <taxon>Betaproteobacteria</taxon>
        <taxon>Burkholderiales</taxon>
        <taxon>Burkholderiaceae</taxon>
        <taxon>Paraburkholderia</taxon>
    </lineage>
</organism>
<keyword evidence="1" id="KW-1133">Transmembrane helix</keyword>
<name>A0A4R0XJI0_9BURK</name>
<reference evidence="2 3" key="1">
    <citation type="submission" date="2017-02" db="EMBL/GenBank/DDBJ databases">
        <title>Paraburkholderia sophoroidis sp. nov. and Paraburkholderia steynii sp. nov. rhizobial symbionts of the fynbos legume Hypocalyptus sophoroides.</title>
        <authorList>
            <person name="Steenkamp E.T."/>
            <person name="Beukes C.W."/>
            <person name="Van Zyl E."/>
            <person name="Avontuur J."/>
            <person name="Chan W.Y."/>
            <person name="Hassen A."/>
            <person name="Palmer M."/>
            <person name="Mthombeni L."/>
            <person name="Phalane F."/>
            <person name="Sereme K."/>
            <person name="Venter S.N."/>
        </authorList>
    </citation>
    <scope>NUCLEOTIDE SEQUENCE [LARGE SCALE GENOMIC DNA]</scope>
    <source>
        <strain evidence="2 3">HC1.1ba</strain>
    </source>
</reference>